<dbReference type="InterPro" id="IPR017853">
    <property type="entry name" value="GH"/>
</dbReference>
<dbReference type="EC" id="3.2.1.39" evidence="3"/>
<evidence type="ECO:0000256" key="8">
    <source>
        <dbReference type="ARBA" id="ARBA00023295"/>
    </source>
</evidence>
<dbReference type="Proteomes" id="UP001231189">
    <property type="component" value="Unassembled WGS sequence"/>
</dbReference>
<dbReference type="GO" id="GO:0005975">
    <property type="term" value="P:carbohydrate metabolic process"/>
    <property type="evidence" value="ECO:0007669"/>
    <property type="project" value="InterPro"/>
</dbReference>
<dbReference type="Pfam" id="PF07983">
    <property type="entry name" value="X8"/>
    <property type="match status" value="1"/>
</dbReference>
<proteinExistence type="inferred from homology"/>
<evidence type="ECO:0000256" key="5">
    <source>
        <dbReference type="ARBA" id="ARBA00022801"/>
    </source>
</evidence>
<dbReference type="Pfam" id="PF00332">
    <property type="entry name" value="Glyco_hydro_17"/>
    <property type="match status" value="1"/>
</dbReference>
<dbReference type="InterPro" id="IPR044965">
    <property type="entry name" value="Glyco_hydro_17_plant"/>
</dbReference>
<feature type="compositionally biased region" description="Basic and acidic residues" evidence="9">
    <location>
        <begin position="889"/>
        <end position="925"/>
    </location>
</feature>
<dbReference type="PANTHER" id="PTHR32227">
    <property type="entry name" value="GLUCAN ENDO-1,3-BETA-GLUCOSIDASE BG1-RELATED-RELATED"/>
    <property type="match status" value="1"/>
</dbReference>
<evidence type="ECO:0000313" key="12">
    <source>
        <dbReference type="EMBL" id="KAK1679267.1"/>
    </source>
</evidence>
<dbReference type="SMART" id="SM00212">
    <property type="entry name" value="UBCc"/>
    <property type="match status" value="1"/>
</dbReference>
<feature type="domain" description="UBC core" evidence="11">
    <location>
        <begin position="567"/>
        <end position="710"/>
    </location>
</feature>
<evidence type="ECO:0000256" key="1">
    <source>
        <dbReference type="ARBA" id="ARBA00000382"/>
    </source>
</evidence>
<dbReference type="FunFam" id="3.20.20.80:FF:000002">
    <property type="entry name" value="Glucan endo-1,3-beta-glucosidase 3"/>
    <property type="match status" value="1"/>
</dbReference>
<evidence type="ECO:0000259" key="11">
    <source>
        <dbReference type="PROSITE" id="PS50127"/>
    </source>
</evidence>
<name>A0AAD8TCD8_LOLMU</name>
<reference evidence="12" key="1">
    <citation type="submission" date="2023-07" db="EMBL/GenBank/DDBJ databases">
        <title>A chromosome-level genome assembly of Lolium multiflorum.</title>
        <authorList>
            <person name="Chen Y."/>
            <person name="Copetti D."/>
            <person name="Kolliker R."/>
            <person name="Studer B."/>
        </authorList>
    </citation>
    <scope>NUCLEOTIDE SEQUENCE</scope>
    <source>
        <strain evidence="12">02402/16</strain>
        <tissue evidence="12">Leaf</tissue>
    </source>
</reference>
<comment type="similarity">
    <text evidence="2">Belongs to the glycosyl hydrolase 17 family.</text>
</comment>
<dbReference type="SUPFAM" id="SSF51445">
    <property type="entry name" value="(Trans)glycosidases"/>
    <property type="match status" value="1"/>
</dbReference>
<dbReference type="InterPro" id="IPR012946">
    <property type="entry name" value="X8"/>
</dbReference>
<gene>
    <name evidence="12" type="ORF">QYE76_040115</name>
</gene>
<dbReference type="SUPFAM" id="SSF54495">
    <property type="entry name" value="UBC-like"/>
    <property type="match status" value="1"/>
</dbReference>
<evidence type="ECO:0000256" key="2">
    <source>
        <dbReference type="ARBA" id="ARBA00008773"/>
    </source>
</evidence>
<dbReference type="AlphaFoldDB" id="A0AAD8TCD8"/>
<dbReference type="SMART" id="SM00768">
    <property type="entry name" value="X8"/>
    <property type="match status" value="1"/>
</dbReference>
<evidence type="ECO:0000313" key="13">
    <source>
        <dbReference type="Proteomes" id="UP001231189"/>
    </source>
</evidence>
<protein>
    <recommendedName>
        <fullName evidence="3">glucan endo-1,3-beta-D-glucosidase</fullName>
        <ecNumber evidence="3">3.2.1.39</ecNumber>
    </recommendedName>
</protein>
<keyword evidence="13" id="KW-1185">Reference proteome</keyword>
<dbReference type="InterPro" id="IPR000608">
    <property type="entry name" value="UBC"/>
</dbReference>
<dbReference type="InterPro" id="IPR000490">
    <property type="entry name" value="Glyco_hydro_17"/>
</dbReference>
<keyword evidence="8" id="KW-0326">Glycosidase</keyword>
<dbReference type="Pfam" id="PF00179">
    <property type="entry name" value="UQ_con"/>
    <property type="match status" value="1"/>
</dbReference>
<keyword evidence="6" id="KW-0611">Plant defense</keyword>
<dbReference type="Gene3D" id="1.20.58.1040">
    <property type="match status" value="1"/>
</dbReference>
<feature type="compositionally biased region" description="Low complexity" evidence="9">
    <location>
        <begin position="553"/>
        <end position="568"/>
    </location>
</feature>
<dbReference type="Gene3D" id="3.10.110.10">
    <property type="entry name" value="Ubiquitin Conjugating Enzyme"/>
    <property type="match status" value="1"/>
</dbReference>
<feature type="compositionally biased region" description="Basic and acidic residues" evidence="9">
    <location>
        <begin position="841"/>
        <end position="852"/>
    </location>
</feature>
<dbReference type="InterPro" id="IPR016135">
    <property type="entry name" value="UBQ-conjugating_enzyme/RWD"/>
</dbReference>
<feature type="region of interest" description="Disordered" evidence="9">
    <location>
        <begin position="534"/>
        <end position="568"/>
    </location>
</feature>
<dbReference type="PROSITE" id="PS50127">
    <property type="entry name" value="UBC_2"/>
    <property type="match status" value="1"/>
</dbReference>
<evidence type="ECO:0000256" key="9">
    <source>
        <dbReference type="SAM" id="MobiDB-lite"/>
    </source>
</evidence>
<organism evidence="12 13">
    <name type="scientific">Lolium multiflorum</name>
    <name type="common">Italian ryegrass</name>
    <name type="synonym">Lolium perenne subsp. multiflorum</name>
    <dbReference type="NCBI Taxonomy" id="4521"/>
    <lineage>
        <taxon>Eukaryota</taxon>
        <taxon>Viridiplantae</taxon>
        <taxon>Streptophyta</taxon>
        <taxon>Embryophyta</taxon>
        <taxon>Tracheophyta</taxon>
        <taxon>Spermatophyta</taxon>
        <taxon>Magnoliopsida</taxon>
        <taxon>Liliopsida</taxon>
        <taxon>Poales</taxon>
        <taxon>Poaceae</taxon>
        <taxon>BOP clade</taxon>
        <taxon>Pooideae</taxon>
        <taxon>Poodae</taxon>
        <taxon>Poeae</taxon>
        <taxon>Poeae Chloroplast Group 2 (Poeae type)</taxon>
        <taxon>Loliodinae</taxon>
        <taxon>Loliinae</taxon>
        <taxon>Lolium</taxon>
    </lineage>
</organism>
<keyword evidence="7" id="KW-1015">Disulfide bond</keyword>
<evidence type="ECO:0000256" key="6">
    <source>
        <dbReference type="ARBA" id="ARBA00022821"/>
    </source>
</evidence>
<comment type="catalytic activity">
    <reaction evidence="1">
        <text>Hydrolysis of (1-&gt;3)-beta-D-glucosidic linkages in (1-&gt;3)-beta-D-glucans.</text>
        <dbReference type="EC" id="3.2.1.39"/>
    </reaction>
</comment>
<evidence type="ECO:0000256" key="3">
    <source>
        <dbReference type="ARBA" id="ARBA00012780"/>
    </source>
</evidence>
<dbReference type="Gene3D" id="3.20.20.80">
    <property type="entry name" value="Glycosidases"/>
    <property type="match status" value="1"/>
</dbReference>
<accession>A0AAD8TCD8</accession>
<feature type="compositionally biased region" description="Gly residues" evidence="9">
    <location>
        <begin position="534"/>
        <end position="552"/>
    </location>
</feature>
<evidence type="ECO:0000256" key="7">
    <source>
        <dbReference type="ARBA" id="ARBA00023157"/>
    </source>
</evidence>
<comment type="caution">
    <text evidence="12">The sequence shown here is derived from an EMBL/GenBank/DDBJ whole genome shotgun (WGS) entry which is preliminary data.</text>
</comment>
<feature type="compositionally biased region" description="Basic and acidic residues" evidence="9">
    <location>
        <begin position="944"/>
        <end position="982"/>
    </location>
</feature>
<feature type="compositionally biased region" description="Acidic residues" evidence="9">
    <location>
        <begin position="858"/>
        <end position="871"/>
    </location>
</feature>
<evidence type="ECO:0000256" key="10">
    <source>
        <dbReference type="SAM" id="SignalP"/>
    </source>
</evidence>
<keyword evidence="5" id="KW-0378">Hydrolase</keyword>
<sequence length="1121" mass="124058">MLDRKSMSPRRLQAVVMLLMLMIFNASGAFVGINIGTQVSNMPSPSDIVSILKAKKIQHVRLVNSDHQMLVALANTGIEVMVGVPNDQLLRVGQSRPTAADWINKNVAAYLPATNITYIAVGDEVLTAIPNAALVLVPALQFLQSALLAANLNTQVKLSSPHSMDMITKAFPPSTATFNSTWSSVMSQYLQFLKSSGSAFMLNAQPYYGYVKGQGIFPLEYALFRSLNPNSQIADPNTNLFYTNMFDAMVDATYSSMKAMNFTDIPVMVTASGWPSHGGRNEPAADVDNALAYNSNLIRHVLNNSGTPSQPNNQVSTYLFELFNEDLRTGPDSEKNWGIMFINASAVYSLTFEDVATTPTDSPALRGMFCVANSSAPHSALKQSLDWACGPGSANCSAIQPGQPCYKPDDIVAVASYAFNDYYHRTQASGGTCNFNSTASMSSTDPSHGTCIFAGSTGANGSGAASGPRERVMAGSSKFRRLWQDHHESNYPRDQDRNRAVNLLDNNSFALPLAAVMSSSSSFPTSRFPFAAGGSGAGGPGGGGGGGGGGGSSVRPWGSSGGTSVSSSGKRIQKELLDLNASDCSAGPKGDNLYHWLSTIIGPQGSPYEGGIFFLDIVFPLDYPFKPPTITFKTRIYHCNVDSTGMVSLEILKDGWSPALTISKVLLAIKAIITNPNPYNPLVESIARLYLTDRTKHDEIAAEWTMRNERLLRQKEQTTLSSDIFPRSQTMATEVDVNKSRRFDRGMSRRTRRPASLVASYEDQYMPPLARQLLQEARLKRLFQCEDAELQAPQPCDDAEQQMEILQAPQEFEVIEKKVPEQYQDHQEKKSLQFEDEEEKEPQPHQDEEHNIPKQYQDEEYQPQNFEDEEDEKKPHQYQDEEQNIPKQYQDEEKSGQQHEDDNAPEKSLDEEQKAPEQDQQKVDEQNIPEQDQGEVQRTEQQYQDEKELEQCQDEKQKTPEKFKDEEEKTGKQCKDDDEKTSEQYQDEEEKTSVQYQDEKQKEQKGCQGTDQKTLVQHLEMPFTPLPVGNMPRLSLLELIREKQLGTGEPKATSNFGYGENAHAAHRAPGAAAGGTTLAMVIRRHDGGKKPTGIIRRCVKALNQMVKAKHGSKKNVPFKEV</sequence>
<dbReference type="GO" id="GO:0006952">
    <property type="term" value="P:defense response"/>
    <property type="evidence" value="ECO:0007669"/>
    <property type="project" value="UniProtKB-KW"/>
</dbReference>
<dbReference type="EMBL" id="JAUUTY010000002">
    <property type="protein sequence ID" value="KAK1679267.1"/>
    <property type="molecule type" value="Genomic_DNA"/>
</dbReference>
<feature type="chain" id="PRO_5042060347" description="glucan endo-1,3-beta-D-glucosidase" evidence="10">
    <location>
        <begin position="29"/>
        <end position="1121"/>
    </location>
</feature>
<feature type="signal peptide" evidence="10">
    <location>
        <begin position="1"/>
        <end position="28"/>
    </location>
</feature>
<evidence type="ECO:0000256" key="4">
    <source>
        <dbReference type="ARBA" id="ARBA00022729"/>
    </source>
</evidence>
<dbReference type="GO" id="GO:0042973">
    <property type="term" value="F:glucan endo-1,3-beta-D-glucosidase activity"/>
    <property type="evidence" value="ECO:0007669"/>
    <property type="project" value="UniProtKB-EC"/>
</dbReference>
<dbReference type="FunFam" id="1.20.58.1040:FF:000010">
    <property type="entry name" value="Glucan endo-13-beta-glucosidase 4"/>
    <property type="match status" value="1"/>
</dbReference>
<feature type="compositionally biased region" description="Polar residues" evidence="9">
    <location>
        <begin position="928"/>
        <end position="942"/>
    </location>
</feature>
<feature type="region of interest" description="Disordered" evidence="9">
    <location>
        <begin position="822"/>
        <end position="1009"/>
    </location>
</feature>
<feature type="compositionally biased region" description="Basic and acidic residues" evidence="9">
    <location>
        <begin position="822"/>
        <end position="833"/>
    </location>
</feature>
<keyword evidence="4 10" id="KW-0732">Signal</keyword>
<dbReference type="FunFam" id="3.10.110.10:FF:000092">
    <property type="entry name" value="Constitutive photomorphogenesis protein 10"/>
    <property type="match status" value="1"/>
</dbReference>